<keyword evidence="2" id="KW-1185">Reference proteome</keyword>
<dbReference type="Gene3D" id="3.10.450.410">
    <property type="match status" value="1"/>
</dbReference>
<dbReference type="EMBL" id="FOUT01000003">
    <property type="protein sequence ID" value="SFM89661.1"/>
    <property type="molecule type" value="Genomic_DNA"/>
</dbReference>
<evidence type="ECO:0000313" key="2">
    <source>
        <dbReference type="Proteomes" id="UP000182961"/>
    </source>
</evidence>
<dbReference type="eggNOG" id="ENOG5033GDZ">
    <property type="taxonomic scope" value="Bacteria"/>
</dbReference>
<proteinExistence type="predicted"/>
<dbReference type="Pfam" id="PF14254">
    <property type="entry name" value="DUF4348"/>
    <property type="match status" value="1"/>
</dbReference>
<sequence length="150" mass="17615">MLTLTIMGCKNESQKTPIEKPIESKKKLTQINIPKNIDDNFKTFLDNFSKDSVFQISRVIFPLKVTELDYNNELESIVKIIQKKDYTKLDFEYPKDALTREFDRYTQNIKTKGNKAVVEIRGVDNGIYSDFYFEKTNGKWHLKSWNDSSN</sequence>
<gene>
    <name evidence="1" type="ORF">SAMN05444143_103220</name>
</gene>
<accession>A0A1I4UL68</accession>
<dbReference type="InterPro" id="IPR025590">
    <property type="entry name" value="DUF4348"/>
</dbReference>
<evidence type="ECO:0008006" key="3">
    <source>
        <dbReference type="Google" id="ProtNLM"/>
    </source>
</evidence>
<name>A0A1I4UL68_9FLAO</name>
<evidence type="ECO:0000313" key="1">
    <source>
        <dbReference type="EMBL" id="SFM89661.1"/>
    </source>
</evidence>
<organism evidence="1 2">
    <name type="scientific">Flavobacterium succinicans</name>
    <dbReference type="NCBI Taxonomy" id="29536"/>
    <lineage>
        <taxon>Bacteria</taxon>
        <taxon>Pseudomonadati</taxon>
        <taxon>Bacteroidota</taxon>
        <taxon>Flavobacteriia</taxon>
        <taxon>Flavobacteriales</taxon>
        <taxon>Flavobacteriaceae</taxon>
        <taxon>Flavobacterium</taxon>
    </lineage>
</organism>
<dbReference type="Proteomes" id="UP000182961">
    <property type="component" value="Unassembled WGS sequence"/>
</dbReference>
<reference evidence="2" key="1">
    <citation type="submission" date="2016-10" db="EMBL/GenBank/DDBJ databases">
        <authorList>
            <person name="Varghese N."/>
            <person name="Submissions S."/>
        </authorList>
    </citation>
    <scope>NUCLEOTIDE SEQUENCE [LARGE SCALE GENOMIC DNA]</scope>
    <source>
        <strain evidence="2">DSM 4002</strain>
    </source>
</reference>
<protein>
    <recommendedName>
        <fullName evidence="3">DUF4348 domain-containing protein</fullName>
    </recommendedName>
</protein>
<dbReference type="AlphaFoldDB" id="A0A1I4UL68"/>